<dbReference type="GO" id="GO:0005524">
    <property type="term" value="F:ATP binding"/>
    <property type="evidence" value="ECO:0007669"/>
    <property type="project" value="UniProtKB-KW"/>
</dbReference>
<dbReference type="Proteomes" id="UP000006512">
    <property type="component" value="Unassembled WGS sequence"/>
</dbReference>
<dbReference type="AlphaFoldDB" id="F4QRS6"/>
<dbReference type="SMART" id="SM00382">
    <property type="entry name" value="AAA"/>
    <property type="match status" value="1"/>
</dbReference>
<dbReference type="InterPro" id="IPR027417">
    <property type="entry name" value="P-loop_NTPase"/>
</dbReference>
<evidence type="ECO:0000313" key="4">
    <source>
        <dbReference type="EMBL" id="EGF89446.1"/>
    </source>
</evidence>
<accession>F4QRS6</accession>
<proteinExistence type="predicted"/>
<evidence type="ECO:0000313" key="5">
    <source>
        <dbReference type="Proteomes" id="UP000006512"/>
    </source>
</evidence>
<dbReference type="PANTHER" id="PTHR43514:SF10">
    <property type="entry name" value="MOLYBDENUM IMPORT ATP-BINDING PROTEIN MODC 2"/>
    <property type="match status" value="1"/>
</dbReference>
<dbReference type="eggNOG" id="COG4148">
    <property type="taxonomic scope" value="Bacteria"/>
</dbReference>
<dbReference type="HOGENOM" id="CLU_000604_1_22_5"/>
<dbReference type="InterPro" id="IPR003593">
    <property type="entry name" value="AAA+_ATPase"/>
</dbReference>
<dbReference type="PROSITE" id="PS50893">
    <property type="entry name" value="ABC_TRANSPORTER_2"/>
    <property type="match status" value="1"/>
</dbReference>
<keyword evidence="5" id="KW-1185">Reference proteome</keyword>
<dbReference type="PANTHER" id="PTHR43514">
    <property type="entry name" value="ABC TRANSPORTER I FAMILY MEMBER 10"/>
    <property type="match status" value="1"/>
</dbReference>
<dbReference type="InterPro" id="IPR003439">
    <property type="entry name" value="ABC_transporter-like_ATP-bd"/>
</dbReference>
<dbReference type="Pfam" id="PF00005">
    <property type="entry name" value="ABC_tran"/>
    <property type="match status" value="1"/>
</dbReference>
<dbReference type="EMBL" id="GL883080">
    <property type="protein sequence ID" value="EGF89446.1"/>
    <property type="molecule type" value="Genomic_DNA"/>
</dbReference>
<dbReference type="Gene3D" id="3.40.50.300">
    <property type="entry name" value="P-loop containing nucleotide triphosphate hydrolases"/>
    <property type="match status" value="1"/>
</dbReference>
<dbReference type="OrthoDB" id="9802264at2"/>
<dbReference type="GO" id="GO:0016887">
    <property type="term" value="F:ATP hydrolysis activity"/>
    <property type="evidence" value="ECO:0007669"/>
    <property type="project" value="InterPro"/>
</dbReference>
<dbReference type="PROSITE" id="PS00211">
    <property type="entry name" value="ABC_TRANSPORTER_1"/>
    <property type="match status" value="1"/>
</dbReference>
<dbReference type="RefSeq" id="WP_006274641.1">
    <property type="nucleotide sequence ID" value="NZ_GL883080.1"/>
</dbReference>
<evidence type="ECO:0000259" key="3">
    <source>
        <dbReference type="PROSITE" id="PS50893"/>
    </source>
</evidence>
<gene>
    <name evidence="4" type="ORF">ABI_38600</name>
</gene>
<evidence type="ECO:0000256" key="1">
    <source>
        <dbReference type="ARBA" id="ARBA00022741"/>
    </source>
</evidence>
<keyword evidence="2 4" id="KW-0067">ATP-binding</keyword>
<dbReference type="InterPro" id="IPR017871">
    <property type="entry name" value="ABC_transporter-like_CS"/>
</dbReference>
<dbReference type="STRING" id="715226.ABI_38600"/>
<dbReference type="InterPro" id="IPR050334">
    <property type="entry name" value="Molybdenum_import_ModC"/>
</dbReference>
<evidence type="ECO:0000256" key="2">
    <source>
        <dbReference type="ARBA" id="ARBA00022840"/>
    </source>
</evidence>
<organism evidence="4 5">
    <name type="scientific">Asticcacaulis biprosthecium C19</name>
    <dbReference type="NCBI Taxonomy" id="715226"/>
    <lineage>
        <taxon>Bacteria</taxon>
        <taxon>Pseudomonadati</taxon>
        <taxon>Pseudomonadota</taxon>
        <taxon>Alphaproteobacteria</taxon>
        <taxon>Caulobacterales</taxon>
        <taxon>Caulobacteraceae</taxon>
        <taxon>Asticcacaulis</taxon>
    </lineage>
</organism>
<keyword evidence="1" id="KW-0547">Nucleotide-binding</keyword>
<name>F4QRS6_9CAUL</name>
<reference evidence="5" key="1">
    <citation type="submission" date="2011-03" db="EMBL/GenBank/DDBJ databases">
        <title>Draft genome sequence of Brevundimonas diminuta.</title>
        <authorList>
            <person name="Brown P.J.B."/>
            <person name="Buechlein A."/>
            <person name="Hemmerich C."/>
            <person name="Brun Y.V."/>
        </authorList>
    </citation>
    <scope>NUCLEOTIDE SEQUENCE [LARGE SCALE GENOMIC DNA]</scope>
    <source>
        <strain evidence="5">C19</strain>
    </source>
</reference>
<protein>
    <submittedName>
        <fullName evidence="4">Molybdenum import ATP-binding protein modC 1</fullName>
    </submittedName>
</protein>
<dbReference type="SUPFAM" id="SSF52540">
    <property type="entry name" value="P-loop containing nucleoside triphosphate hydrolases"/>
    <property type="match status" value="1"/>
</dbReference>
<sequence>MIEVSLCGSVGGFALDATFSVPAQGVTAIWGPSGSGKTTLLRAIAGLVQLNGRVRIGDAVWQDDARFTPVHQRRIGYVFQEPSLLSHLSVQGNLDYARYRSDAAVDFDKIVAQTGIDGLLGRGVTKLSGGERQRVAIARTLLSAPDVLLMDEPLSSLDGDAKAGLIPVIAAIGKTLPVLYVSHDAFEIERLADRVLRLSKGRLIDVPETDFATEVEGLSEAELKALARAALKAGIRV</sequence>
<feature type="domain" description="ABC transporter" evidence="3">
    <location>
        <begin position="1"/>
        <end position="225"/>
    </location>
</feature>